<dbReference type="InterPro" id="IPR042467">
    <property type="entry name" value="Peptidase_C65_otubain_sub2"/>
</dbReference>
<evidence type="ECO:0000256" key="3">
    <source>
        <dbReference type="ARBA" id="ARBA00022670"/>
    </source>
</evidence>
<protein>
    <recommendedName>
        <fullName evidence="2">ubiquitinyl hydrolase 1</fullName>
        <ecNumber evidence="2">3.4.19.12</ecNumber>
    </recommendedName>
</protein>
<dbReference type="Gene3D" id="3.30.200.60">
    <property type="entry name" value="Peptidase C65 Otubain, subdomain 1"/>
    <property type="match status" value="1"/>
</dbReference>
<evidence type="ECO:0000313" key="9">
    <source>
        <dbReference type="Proteomes" id="UP000030671"/>
    </source>
</evidence>
<dbReference type="eggNOG" id="KOG3991">
    <property type="taxonomic scope" value="Eukaryota"/>
</dbReference>
<evidence type="ECO:0000256" key="4">
    <source>
        <dbReference type="ARBA" id="ARBA00022786"/>
    </source>
</evidence>
<feature type="domain" description="OTU" evidence="7">
    <location>
        <begin position="46"/>
        <end position="256"/>
    </location>
</feature>
<dbReference type="GO" id="GO:0005634">
    <property type="term" value="C:nucleus"/>
    <property type="evidence" value="ECO:0007669"/>
    <property type="project" value="TreeGrafter"/>
</dbReference>
<accession>W4K3W5</accession>
<evidence type="ECO:0000313" key="8">
    <source>
        <dbReference type="EMBL" id="ETW79751.1"/>
    </source>
</evidence>
<dbReference type="OrthoDB" id="18915at2759"/>
<dbReference type="GO" id="GO:0006508">
    <property type="term" value="P:proteolysis"/>
    <property type="evidence" value="ECO:0007669"/>
    <property type="project" value="UniProtKB-KW"/>
</dbReference>
<dbReference type="GO" id="GO:0004843">
    <property type="term" value="F:cysteine-type deubiquitinase activity"/>
    <property type="evidence" value="ECO:0007669"/>
    <property type="project" value="UniProtKB-EC"/>
</dbReference>
<evidence type="ECO:0000256" key="6">
    <source>
        <dbReference type="ARBA" id="ARBA00022807"/>
    </source>
</evidence>
<keyword evidence="5" id="KW-0378">Hydrolase</keyword>
<evidence type="ECO:0000256" key="1">
    <source>
        <dbReference type="ARBA" id="ARBA00000707"/>
    </source>
</evidence>
<dbReference type="PROSITE" id="PS50802">
    <property type="entry name" value="OTU"/>
    <property type="match status" value="1"/>
</dbReference>
<reference evidence="8 9" key="1">
    <citation type="journal article" date="2012" name="New Phytol.">
        <title>Insight into trade-off between wood decay and parasitism from the genome of a fungal forest pathogen.</title>
        <authorList>
            <person name="Olson A."/>
            <person name="Aerts A."/>
            <person name="Asiegbu F."/>
            <person name="Belbahri L."/>
            <person name="Bouzid O."/>
            <person name="Broberg A."/>
            <person name="Canback B."/>
            <person name="Coutinho P.M."/>
            <person name="Cullen D."/>
            <person name="Dalman K."/>
            <person name="Deflorio G."/>
            <person name="van Diepen L.T."/>
            <person name="Dunand C."/>
            <person name="Duplessis S."/>
            <person name="Durling M."/>
            <person name="Gonthier P."/>
            <person name="Grimwood J."/>
            <person name="Fossdal C.G."/>
            <person name="Hansson D."/>
            <person name="Henrissat B."/>
            <person name="Hietala A."/>
            <person name="Himmelstrand K."/>
            <person name="Hoffmeister D."/>
            <person name="Hogberg N."/>
            <person name="James T.Y."/>
            <person name="Karlsson M."/>
            <person name="Kohler A."/>
            <person name="Kues U."/>
            <person name="Lee Y.H."/>
            <person name="Lin Y.C."/>
            <person name="Lind M."/>
            <person name="Lindquist E."/>
            <person name="Lombard V."/>
            <person name="Lucas S."/>
            <person name="Lunden K."/>
            <person name="Morin E."/>
            <person name="Murat C."/>
            <person name="Park J."/>
            <person name="Raffaello T."/>
            <person name="Rouze P."/>
            <person name="Salamov A."/>
            <person name="Schmutz J."/>
            <person name="Solheim H."/>
            <person name="Stahlberg J."/>
            <person name="Velez H."/>
            <person name="de Vries R.P."/>
            <person name="Wiebenga A."/>
            <person name="Woodward S."/>
            <person name="Yakovlev I."/>
            <person name="Garbelotto M."/>
            <person name="Martin F."/>
            <person name="Grigoriev I.V."/>
            <person name="Stenlid J."/>
        </authorList>
    </citation>
    <scope>NUCLEOTIDE SEQUENCE [LARGE SCALE GENOMIC DNA]</scope>
    <source>
        <strain evidence="8 9">TC 32-1</strain>
    </source>
</reference>
<dbReference type="GeneID" id="20673567"/>
<dbReference type="CDD" id="cd22749">
    <property type="entry name" value="Otubain_C65"/>
    <property type="match status" value="1"/>
</dbReference>
<keyword evidence="4" id="KW-0833">Ubl conjugation pathway</keyword>
<sequence length="266" mass="29723">MLDSSTSSSRPLIASVVSLDVLREEYENGSQSFVKQIEYLQSQDFHGIRRTRGDGDCFYRSLAFAYIERIVNSPDPSFAATQALSTLEGALPMLEDAGFQKIVVEDFYEVMEGLIKRVVTPDSRGHYLTPNLLLEAFQDPETSNYVVVFLRLLTSAQIRTDPESFEPFLFHPDLGEPLSIRDFCEGFVEAVGKEADHVQVTALSRALKINVSVAYLDGRDQGGKVDFVEFFNAPEAGTEPLALLYRPGHYDILDKRSIEALPLNLS</sequence>
<dbReference type="SUPFAM" id="SSF54001">
    <property type="entry name" value="Cysteine proteinases"/>
    <property type="match status" value="1"/>
</dbReference>
<dbReference type="Gene3D" id="1.20.1300.20">
    <property type="entry name" value="Peptidase C65 Otubain, subdomain 2"/>
    <property type="match status" value="1"/>
</dbReference>
<dbReference type="RefSeq" id="XP_009548308.1">
    <property type="nucleotide sequence ID" value="XM_009550013.1"/>
</dbReference>
<dbReference type="STRING" id="747525.W4K3W5"/>
<evidence type="ECO:0000256" key="2">
    <source>
        <dbReference type="ARBA" id="ARBA00012759"/>
    </source>
</evidence>
<dbReference type="GO" id="GO:0071108">
    <property type="term" value="P:protein K48-linked deubiquitination"/>
    <property type="evidence" value="ECO:0007669"/>
    <property type="project" value="TreeGrafter"/>
</dbReference>
<dbReference type="AlphaFoldDB" id="W4K3W5"/>
<dbReference type="Proteomes" id="UP000030671">
    <property type="component" value="Unassembled WGS sequence"/>
</dbReference>
<keyword evidence="9" id="KW-1185">Reference proteome</keyword>
<dbReference type="PANTHER" id="PTHR12931">
    <property type="entry name" value="UBIQUITIN THIOLESTERASE PROTEIN OTUB"/>
    <property type="match status" value="1"/>
</dbReference>
<gene>
    <name evidence="8" type="ORF">HETIRDRAFT_419412</name>
</gene>
<dbReference type="EC" id="3.4.19.12" evidence="2"/>
<name>W4K3W5_HETIT</name>
<comment type="catalytic activity">
    <reaction evidence="1">
        <text>Thiol-dependent hydrolysis of ester, thioester, amide, peptide and isopeptide bonds formed by the C-terminal Gly of ubiquitin (a 76-residue protein attached to proteins as an intracellular targeting signal).</text>
        <dbReference type="EC" id="3.4.19.12"/>
    </reaction>
</comment>
<dbReference type="InterPro" id="IPR019400">
    <property type="entry name" value="Peptidase_C65_otubain"/>
</dbReference>
<dbReference type="GO" id="GO:0043130">
    <property type="term" value="F:ubiquitin binding"/>
    <property type="evidence" value="ECO:0007669"/>
    <property type="project" value="TreeGrafter"/>
</dbReference>
<dbReference type="KEGG" id="hir:HETIRDRAFT_419412"/>
<evidence type="ECO:0000259" key="7">
    <source>
        <dbReference type="PROSITE" id="PS50802"/>
    </source>
</evidence>
<keyword evidence="6" id="KW-0788">Thiol protease</keyword>
<dbReference type="Pfam" id="PF10275">
    <property type="entry name" value="Peptidase_C65"/>
    <property type="match status" value="1"/>
</dbReference>
<dbReference type="EMBL" id="KI925460">
    <property type="protein sequence ID" value="ETW79751.1"/>
    <property type="molecule type" value="Genomic_DNA"/>
</dbReference>
<evidence type="ECO:0000256" key="5">
    <source>
        <dbReference type="ARBA" id="ARBA00022801"/>
    </source>
</evidence>
<dbReference type="InterPro" id="IPR003323">
    <property type="entry name" value="OTU_dom"/>
</dbReference>
<proteinExistence type="predicted"/>
<dbReference type="InterPro" id="IPR038765">
    <property type="entry name" value="Papain-like_cys_pep_sf"/>
</dbReference>
<dbReference type="PANTHER" id="PTHR12931:SF15">
    <property type="entry name" value="UBIQUITIN THIOESTERASE OTUBAIN-LIKE"/>
    <property type="match status" value="1"/>
</dbReference>
<dbReference type="HOGENOM" id="CLU_014832_3_0_1"/>
<dbReference type="InterPro" id="IPR042468">
    <property type="entry name" value="Peptidase_C65_otubain_sub1"/>
</dbReference>
<keyword evidence="3" id="KW-0645">Protease</keyword>
<organism evidence="8 9">
    <name type="scientific">Heterobasidion irregulare (strain TC 32-1)</name>
    <dbReference type="NCBI Taxonomy" id="747525"/>
    <lineage>
        <taxon>Eukaryota</taxon>
        <taxon>Fungi</taxon>
        <taxon>Dikarya</taxon>
        <taxon>Basidiomycota</taxon>
        <taxon>Agaricomycotina</taxon>
        <taxon>Agaricomycetes</taxon>
        <taxon>Russulales</taxon>
        <taxon>Bondarzewiaceae</taxon>
        <taxon>Heterobasidion</taxon>
        <taxon>Heterobasidion annosum species complex</taxon>
    </lineage>
</organism>
<dbReference type="InParanoid" id="W4K3W5"/>